<dbReference type="PANTHER" id="PTHR37558:SF1">
    <property type="entry name" value="HTH CENPB-TYPE DOMAIN-CONTAINING PROTEIN"/>
    <property type="match status" value="1"/>
</dbReference>
<name>A0A4P9W6H9_9FUNG</name>
<organism evidence="2 3">
    <name type="scientific">Blyttiomyces helicus</name>
    <dbReference type="NCBI Taxonomy" id="388810"/>
    <lineage>
        <taxon>Eukaryota</taxon>
        <taxon>Fungi</taxon>
        <taxon>Fungi incertae sedis</taxon>
        <taxon>Chytridiomycota</taxon>
        <taxon>Chytridiomycota incertae sedis</taxon>
        <taxon>Chytridiomycetes</taxon>
        <taxon>Chytridiomycetes incertae sedis</taxon>
        <taxon>Blyttiomyces</taxon>
    </lineage>
</organism>
<dbReference type="AlphaFoldDB" id="A0A4P9W6H9"/>
<evidence type="ECO:0000313" key="2">
    <source>
        <dbReference type="EMBL" id="RKO87924.1"/>
    </source>
</evidence>
<feature type="compositionally biased region" description="Gly residues" evidence="1">
    <location>
        <begin position="117"/>
        <end position="133"/>
    </location>
</feature>
<evidence type="ECO:0000256" key="1">
    <source>
        <dbReference type="SAM" id="MobiDB-lite"/>
    </source>
</evidence>
<protein>
    <recommendedName>
        <fullName evidence="4">Myb-like domain-containing protein</fullName>
    </recommendedName>
</protein>
<feature type="region of interest" description="Disordered" evidence="1">
    <location>
        <begin position="1"/>
        <end position="149"/>
    </location>
</feature>
<proteinExistence type="predicted"/>
<feature type="compositionally biased region" description="Low complexity" evidence="1">
    <location>
        <begin position="47"/>
        <end position="81"/>
    </location>
</feature>
<gene>
    <name evidence="2" type="ORF">BDK51DRAFT_40043</name>
</gene>
<accession>A0A4P9W6H9</accession>
<sequence length="447" mass="49154">MEATASTPAPPNAWTTSGPWPPATFYEQSPNFVVTHHPAPLPPPRQQQPDPSRQATVQQQQQQQQKQQQQQFAAYSQQQQQPNGSTPQRLPVAVSKPGSGASPGHPASISGDAPGTPGAGGGLQTPNSGGGGIVVPTRTGSMDDGVPGSEVKRKKFRWTAARDIILLTAIKIQKPYRAGYGHVKTSWDNIAKEFNSNPSVQMEDQEYNPLSGPLAQARFSYLGERHRAGDLSSLRKYGTEAEFKERVDLITHISQEVIKQAGSRSTERRKKSRKSLTGGILTGDEDGECEDDDEEDEEGERIHKRRIGSRSPESEIPLGMPTHSRPSMILAPSPLPTPHFIGTSSLSYPGALATSPHSPHLTPHEKELELLRAELAFKKAQWEEEVKWRREETRLNWERLEVEKGRVAMADRREALLFENIQRMVEVVKELAGRSAPVAGPGGVRPQ</sequence>
<keyword evidence="3" id="KW-1185">Reference proteome</keyword>
<feature type="compositionally biased region" description="Acidic residues" evidence="1">
    <location>
        <begin position="283"/>
        <end position="299"/>
    </location>
</feature>
<evidence type="ECO:0000313" key="3">
    <source>
        <dbReference type="Proteomes" id="UP000269721"/>
    </source>
</evidence>
<dbReference type="OrthoDB" id="110628at2759"/>
<feature type="compositionally biased region" description="Polar residues" evidence="1">
    <location>
        <begin position="1"/>
        <end position="18"/>
    </location>
</feature>
<dbReference type="EMBL" id="KZ997066">
    <property type="protein sequence ID" value="RKO87924.1"/>
    <property type="molecule type" value="Genomic_DNA"/>
</dbReference>
<evidence type="ECO:0008006" key="4">
    <source>
        <dbReference type="Google" id="ProtNLM"/>
    </source>
</evidence>
<dbReference type="Proteomes" id="UP000269721">
    <property type="component" value="Unassembled WGS sequence"/>
</dbReference>
<reference evidence="3" key="1">
    <citation type="journal article" date="2018" name="Nat. Microbiol.">
        <title>Leveraging single-cell genomics to expand the fungal tree of life.</title>
        <authorList>
            <person name="Ahrendt S.R."/>
            <person name="Quandt C.A."/>
            <person name="Ciobanu D."/>
            <person name="Clum A."/>
            <person name="Salamov A."/>
            <person name="Andreopoulos B."/>
            <person name="Cheng J.F."/>
            <person name="Woyke T."/>
            <person name="Pelin A."/>
            <person name="Henrissat B."/>
            <person name="Reynolds N.K."/>
            <person name="Benny G.L."/>
            <person name="Smith M.E."/>
            <person name="James T.Y."/>
            <person name="Grigoriev I.V."/>
        </authorList>
    </citation>
    <scope>NUCLEOTIDE SEQUENCE [LARGE SCALE GENOMIC DNA]</scope>
</reference>
<dbReference type="PANTHER" id="PTHR37558">
    <property type="entry name" value="HTH CENPB-TYPE DOMAIN-CONTAINING PROTEIN"/>
    <property type="match status" value="1"/>
</dbReference>
<feature type="region of interest" description="Disordered" evidence="1">
    <location>
        <begin position="258"/>
        <end position="336"/>
    </location>
</feature>